<comment type="caution">
    <text evidence="2">The sequence shown here is derived from an EMBL/GenBank/DDBJ whole genome shotgun (WGS) entry which is preliminary data.</text>
</comment>
<organism evidence="2 3">
    <name type="scientific">Phytoactinopolyspora halotolerans</name>
    <dbReference type="NCBI Taxonomy" id="1981512"/>
    <lineage>
        <taxon>Bacteria</taxon>
        <taxon>Bacillati</taxon>
        <taxon>Actinomycetota</taxon>
        <taxon>Actinomycetes</taxon>
        <taxon>Jiangellales</taxon>
        <taxon>Jiangellaceae</taxon>
        <taxon>Phytoactinopolyspora</taxon>
    </lineage>
</organism>
<dbReference type="Pfam" id="PF13707">
    <property type="entry name" value="RloB"/>
    <property type="match status" value="1"/>
</dbReference>
<proteinExistence type="predicted"/>
<dbReference type="EMBL" id="JAAGOA010000025">
    <property type="protein sequence ID" value="NEE03781.1"/>
    <property type="molecule type" value="Genomic_DNA"/>
</dbReference>
<reference evidence="2 3" key="1">
    <citation type="submission" date="2020-02" db="EMBL/GenBank/DDBJ databases">
        <authorList>
            <person name="Li X.-J."/>
            <person name="Han X.-M."/>
        </authorList>
    </citation>
    <scope>NUCLEOTIDE SEQUENCE [LARGE SCALE GENOMIC DNA]</scope>
    <source>
        <strain evidence="2 3">CCTCC AB 2017055</strain>
    </source>
</reference>
<evidence type="ECO:0000256" key="1">
    <source>
        <dbReference type="SAM" id="MobiDB-lite"/>
    </source>
</evidence>
<evidence type="ECO:0000313" key="2">
    <source>
        <dbReference type="EMBL" id="NEE03781.1"/>
    </source>
</evidence>
<accession>A0A6L9SHI5</accession>
<dbReference type="Proteomes" id="UP000475214">
    <property type="component" value="Unassembled WGS sequence"/>
</dbReference>
<protein>
    <submittedName>
        <fullName evidence="2">RloB domain-containing protein</fullName>
    </submittedName>
</protein>
<feature type="region of interest" description="Disordered" evidence="1">
    <location>
        <begin position="160"/>
        <end position="179"/>
    </location>
</feature>
<sequence length="190" mass="21681">MELLVFVEGLKTEEQYLVHWHRRFRGWVNVTIDEFRGGGSPLAMVKRAAAAKKAEARDARRGRGRAHDEIWCVFDRDEHPNFDEAVRLAKDNGINVAVSNPCIELWFVLHYEDQTAYIDRHDAQRRAKAHMGCGKDLTTDAIDALDERYPEAVDRAKKLDAKHAGDGSPSHSNPSTNVWHLVDVIRGERR</sequence>
<feature type="compositionally biased region" description="Polar residues" evidence="1">
    <location>
        <begin position="169"/>
        <end position="178"/>
    </location>
</feature>
<dbReference type="InterPro" id="IPR025591">
    <property type="entry name" value="RloB"/>
</dbReference>
<dbReference type="AlphaFoldDB" id="A0A6L9SHI5"/>
<evidence type="ECO:0000313" key="3">
    <source>
        <dbReference type="Proteomes" id="UP000475214"/>
    </source>
</evidence>
<gene>
    <name evidence="2" type="ORF">G1H10_26790</name>
</gene>
<keyword evidence="3" id="KW-1185">Reference proteome</keyword>
<name>A0A6L9SHI5_9ACTN</name>
<dbReference type="RefSeq" id="WP_163743743.1">
    <property type="nucleotide sequence ID" value="NZ_JAAGOA010000025.1"/>
</dbReference>